<sequence length="269" mass="28953">MLLQGVTHAGDIGGDLVAVGQANTGDLTQSGVGLLGGSRSHSGADASLLRGGQIGVLVLQGIQAELKRGGSGLVGGLLPSFTDQLVKSRHIVLLSTKYSDCKTHSLYFLRKAGRLFRKNRSFPSLFQKDGHGGAHADAAGGAQLRHRVLPFNGNPHLLAAFCKGLQQRRVRIAGQKRLCGLSLRNGPVGLLHAHDSGFSCQFLQHGVLPHIRMAKFAEYPRRMELYHDFLPQSSICSQHFLSGGPFPCRNPHQSFFQKSPRNQAVPGIS</sequence>
<dbReference type="EMBL" id="VSSQ01012041">
    <property type="protein sequence ID" value="MPM48301.1"/>
    <property type="molecule type" value="Genomic_DNA"/>
</dbReference>
<organism evidence="1">
    <name type="scientific">bioreactor metagenome</name>
    <dbReference type="NCBI Taxonomy" id="1076179"/>
    <lineage>
        <taxon>unclassified sequences</taxon>
        <taxon>metagenomes</taxon>
        <taxon>ecological metagenomes</taxon>
    </lineage>
</organism>
<evidence type="ECO:0000313" key="1">
    <source>
        <dbReference type="EMBL" id="MPM48301.1"/>
    </source>
</evidence>
<comment type="caution">
    <text evidence="1">The sequence shown here is derived from an EMBL/GenBank/DDBJ whole genome shotgun (WGS) entry which is preliminary data.</text>
</comment>
<gene>
    <name evidence="1" type="ORF">SDC9_95025</name>
</gene>
<dbReference type="AlphaFoldDB" id="A0A645A7N8"/>
<protein>
    <submittedName>
        <fullName evidence="1">Uncharacterized protein</fullName>
    </submittedName>
</protein>
<name>A0A645A7N8_9ZZZZ</name>
<proteinExistence type="predicted"/>
<reference evidence="1" key="1">
    <citation type="submission" date="2019-08" db="EMBL/GenBank/DDBJ databases">
        <authorList>
            <person name="Kucharzyk K."/>
            <person name="Murdoch R.W."/>
            <person name="Higgins S."/>
            <person name="Loffler F."/>
        </authorList>
    </citation>
    <scope>NUCLEOTIDE SEQUENCE</scope>
</reference>
<accession>A0A645A7N8</accession>